<feature type="signal peptide" evidence="2">
    <location>
        <begin position="1"/>
        <end position="19"/>
    </location>
</feature>
<proteinExistence type="predicted"/>
<gene>
    <name evidence="3" type="ORF">HDA36_002694</name>
</gene>
<dbReference type="AlphaFoldDB" id="A0A7W8VE13"/>
<feature type="compositionally biased region" description="Basic and acidic residues" evidence="1">
    <location>
        <begin position="123"/>
        <end position="132"/>
    </location>
</feature>
<feature type="region of interest" description="Disordered" evidence="1">
    <location>
        <begin position="99"/>
        <end position="132"/>
    </location>
</feature>
<dbReference type="Proteomes" id="UP000572635">
    <property type="component" value="Unassembled WGS sequence"/>
</dbReference>
<sequence>MWGRAAVRAGGASALLLLAAACGGGEEAPEEARATAENAYSEVVPAADSSYTPTDFQGIAIDVPQDWAATTEGGKLCMTPPGGQACDYGSIQVLPKAAASDPGKWPKKGDAFNREGGWTSGGKECRAPDGEGKKAQKAAFTVGKGELTEHADGLKSHHRVWKVDCQGGAAFEVRMWFLPESDVLVYVPAADPAYAKVYDEVAASMDITDYKKGG</sequence>
<accession>A0A7W8VE13</accession>
<keyword evidence="4" id="KW-1185">Reference proteome</keyword>
<protein>
    <recommendedName>
        <fullName evidence="5">DUF3558 domain-containing protein</fullName>
    </recommendedName>
</protein>
<organism evidence="3 4">
    <name type="scientific">Nocardiopsis composta</name>
    <dbReference type="NCBI Taxonomy" id="157465"/>
    <lineage>
        <taxon>Bacteria</taxon>
        <taxon>Bacillati</taxon>
        <taxon>Actinomycetota</taxon>
        <taxon>Actinomycetes</taxon>
        <taxon>Streptosporangiales</taxon>
        <taxon>Nocardiopsidaceae</taxon>
        <taxon>Nocardiopsis</taxon>
    </lineage>
</organism>
<evidence type="ECO:0000256" key="1">
    <source>
        <dbReference type="SAM" id="MobiDB-lite"/>
    </source>
</evidence>
<dbReference type="EMBL" id="JACHDB010000001">
    <property type="protein sequence ID" value="MBB5432610.1"/>
    <property type="molecule type" value="Genomic_DNA"/>
</dbReference>
<keyword evidence="2" id="KW-0732">Signal</keyword>
<feature type="chain" id="PRO_5038951768" description="DUF3558 domain-containing protein" evidence="2">
    <location>
        <begin position="20"/>
        <end position="214"/>
    </location>
</feature>
<evidence type="ECO:0000313" key="4">
    <source>
        <dbReference type="Proteomes" id="UP000572635"/>
    </source>
</evidence>
<evidence type="ECO:0000256" key="2">
    <source>
        <dbReference type="SAM" id="SignalP"/>
    </source>
</evidence>
<evidence type="ECO:0000313" key="3">
    <source>
        <dbReference type="EMBL" id="MBB5432610.1"/>
    </source>
</evidence>
<name>A0A7W8VE13_9ACTN</name>
<comment type="caution">
    <text evidence="3">The sequence shown here is derived from an EMBL/GenBank/DDBJ whole genome shotgun (WGS) entry which is preliminary data.</text>
</comment>
<reference evidence="3 4" key="1">
    <citation type="submission" date="2020-08" db="EMBL/GenBank/DDBJ databases">
        <title>Sequencing the genomes of 1000 actinobacteria strains.</title>
        <authorList>
            <person name="Klenk H.-P."/>
        </authorList>
    </citation>
    <scope>NUCLEOTIDE SEQUENCE [LARGE SCALE GENOMIC DNA]</scope>
    <source>
        <strain evidence="3 4">DSM 44551</strain>
    </source>
</reference>
<dbReference type="RefSeq" id="WP_221331547.1">
    <property type="nucleotide sequence ID" value="NZ_BAAAJD010000043.1"/>
</dbReference>
<evidence type="ECO:0008006" key="5">
    <source>
        <dbReference type="Google" id="ProtNLM"/>
    </source>
</evidence>
<dbReference type="PROSITE" id="PS51257">
    <property type="entry name" value="PROKAR_LIPOPROTEIN"/>
    <property type="match status" value="1"/>
</dbReference>